<dbReference type="InterPro" id="IPR015793">
    <property type="entry name" value="Pyrv_Knase_brl"/>
</dbReference>
<dbReference type="UniPathway" id="UPA00109">
    <property type="reaction ID" value="UER00188"/>
</dbReference>
<dbReference type="InterPro" id="IPR011037">
    <property type="entry name" value="Pyrv_Knase-like_insert_dom_sf"/>
</dbReference>
<dbReference type="InterPro" id="IPR018209">
    <property type="entry name" value="Pyrv_Knase_AS"/>
</dbReference>
<dbReference type="GO" id="GO:0004743">
    <property type="term" value="F:pyruvate kinase activity"/>
    <property type="evidence" value="ECO:0007669"/>
    <property type="project" value="UniProtKB-EC"/>
</dbReference>
<dbReference type="InterPro" id="IPR040442">
    <property type="entry name" value="Pyrv_kinase-like_dom_sf"/>
</dbReference>
<comment type="cofactor">
    <cofactor evidence="1">
        <name>K(+)</name>
        <dbReference type="ChEBI" id="CHEBI:29103"/>
    </cofactor>
</comment>
<dbReference type="RefSeq" id="WP_092595977.1">
    <property type="nucleotide sequence ID" value="NZ_FNFI01000003.1"/>
</dbReference>
<dbReference type="SUPFAM" id="SSF50800">
    <property type="entry name" value="PK beta-barrel domain-like"/>
    <property type="match status" value="1"/>
</dbReference>
<proteinExistence type="inferred from homology"/>
<evidence type="ECO:0000256" key="11">
    <source>
        <dbReference type="ARBA" id="ARBA00022842"/>
    </source>
</evidence>
<dbReference type="SUPFAM" id="SSF51621">
    <property type="entry name" value="Phosphoenolpyruvate/pyruvate domain"/>
    <property type="match status" value="1"/>
</dbReference>
<dbReference type="GO" id="GO:0000287">
    <property type="term" value="F:magnesium ion binding"/>
    <property type="evidence" value="ECO:0007669"/>
    <property type="project" value="InterPro"/>
</dbReference>
<comment type="similarity">
    <text evidence="3 14">Belongs to the pyruvate kinase family.</text>
</comment>
<dbReference type="PANTHER" id="PTHR11817">
    <property type="entry name" value="PYRUVATE KINASE"/>
    <property type="match status" value="1"/>
</dbReference>
<evidence type="ECO:0000256" key="12">
    <source>
        <dbReference type="ARBA" id="ARBA00023152"/>
    </source>
</evidence>
<dbReference type="Pfam" id="PF00224">
    <property type="entry name" value="PK"/>
    <property type="match status" value="1"/>
</dbReference>
<feature type="domain" description="Pyruvate kinase barrel" evidence="15">
    <location>
        <begin position="131"/>
        <end position="456"/>
    </location>
</feature>
<name>A0A1G8XN18_9STAP</name>
<dbReference type="STRING" id="586411.SAMN05216187_103219"/>
<comment type="catalytic activity">
    <reaction evidence="14">
        <text>pyruvate + ATP = phosphoenolpyruvate + ADP + H(+)</text>
        <dbReference type="Rhea" id="RHEA:18157"/>
        <dbReference type="ChEBI" id="CHEBI:15361"/>
        <dbReference type="ChEBI" id="CHEBI:15378"/>
        <dbReference type="ChEBI" id="CHEBI:30616"/>
        <dbReference type="ChEBI" id="CHEBI:58702"/>
        <dbReference type="ChEBI" id="CHEBI:456216"/>
        <dbReference type="EC" id="2.7.1.40"/>
    </reaction>
</comment>
<protein>
    <recommendedName>
        <fullName evidence="5 14">Pyruvate kinase</fullName>
        <ecNumber evidence="4 14">2.7.1.40</ecNumber>
    </recommendedName>
</protein>
<keyword evidence="9 14" id="KW-0418">Kinase</keyword>
<keyword evidence="6 14" id="KW-0808">Transferase</keyword>
<dbReference type="GO" id="GO:0005524">
    <property type="term" value="F:ATP binding"/>
    <property type="evidence" value="ECO:0007669"/>
    <property type="project" value="UniProtKB-KW"/>
</dbReference>
<evidence type="ECO:0000259" key="15">
    <source>
        <dbReference type="Pfam" id="PF00224"/>
    </source>
</evidence>
<dbReference type="Gene3D" id="2.40.33.10">
    <property type="entry name" value="PK beta-barrel domain-like"/>
    <property type="match status" value="1"/>
</dbReference>
<dbReference type="GO" id="GO:0030955">
    <property type="term" value="F:potassium ion binding"/>
    <property type="evidence" value="ECO:0007669"/>
    <property type="project" value="InterPro"/>
</dbReference>
<keyword evidence="11 14" id="KW-0460">Magnesium</keyword>
<dbReference type="InterPro" id="IPR015813">
    <property type="entry name" value="Pyrv/PenolPyrv_kinase-like_dom"/>
</dbReference>
<evidence type="ECO:0000256" key="9">
    <source>
        <dbReference type="ARBA" id="ARBA00022777"/>
    </source>
</evidence>
<evidence type="ECO:0000256" key="8">
    <source>
        <dbReference type="ARBA" id="ARBA00022741"/>
    </source>
</evidence>
<sequence>MNKEAVPLLNDVKQIREQVKNDSREILSGWQHDQIREDSEYSLHNLAAYMAFRRHDHRGIQNALIPWGVSSLGRLEPNVSGTLDAVIKTLGYITGEKQDDTEYFKYPESADRNSLLEKNTETLLGKSSGSRHTQIMVTMPSTAAKDYELVKELLESGMNSARINCAHDNESAWSQMIENIIKGSAETGQPCKIMMDISGPKVRIKTLLTSRRNPKLKIGDTFLLSNQEAMVLPDKIEVAINTSVPEVLRNVDIGQLIKIDDGQIEAEVTEIEDGGLICQVTKAAKDKGVKVKTEKGINFPDLDINLKVLTEKDLSDLEFAVSHADVIAFSFIKSAEDIKYIEDKLKRLLPQDKKNLPIIAKIETTEAINEIPNIIAEAAAVRPFGVMVARGDLAVEIGYERLSEIQEELLWICEAAQIPVIWATQVLESLIKTGIPTRSEISDVVAGARAECIMLNKGDYIAEGVKTVDDILSKSENHNYKKTAMLRALNISKAMFE</sequence>
<dbReference type="Gene3D" id="3.20.20.60">
    <property type="entry name" value="Phosphoenolpyruvate-binding domains"/>
    <property type="match status" value="1"/>
</dbReference>
<keyword evidence="7" id="KW-0479">Metal-binding</keyword>
<keyword evidence="12 14" id="KW-0324">Glycolysis</keyword>
<keyword evidence="8" id="KW-0547">Nucleotide-binding</keyword>
<accession>A0A1G8XN18</accession>
<keyword evidence="10" id="KW-0067">ATP-binding</keyword>
<dbReference type="AlphaFoldDB" id="A0A1G8XN18"/>
<evidence type="ECO:0000256" key="4">
    <source>
        <dbReference type="ARBA" id="ARBA00012142"/>
    </source>
</evidence>
<evidence type="ECO:0000256" key="13">
    <source>
        <dbReference type="ARBA" id="ARBA00023317"/>
    </source>
</evidence>
<evidence type="ECO:0000256" key="1">
    <source>
        <dbReference type="ARBA" id="ARBA00001958"/>
    </source>
</evidence>
<dbReference type="Proteomes" id="UP000242700">
    <property type="component" value="Unassembled WGS sequence"/>
</dbReference>
<evidence type="ECO:0000256" key="5">
    <source>
        <dbReference type="ARBA" id="ARBA00018587"/>
    </source>
</evidence>
<comment type="pathway">
    <text evidence="2 14">Carbohydrate degradation; glycolysis; pyruvate from D-glyceraldehyde 3-phosphate: step 5/5.</text>
</comment>
<reference evidence="17" key="1">
    <citation type="submission" date="2016-10" db="EMBL/GenBank/DDBJ databases">
        <authorList>
            <person name="Varghese N."/>
            <person name="Submissions S."/>
        </authorList>
    </citation>
    <scope>NUCLEOTIDE SEQUENCE [LARGE SCALE GENOMIC DNA]</scope>
    <source>
        <strain evidence="17">CGMCC 1.8911</strain>
    </source>
</reference>
<dbReference type="EC" id="2.7.1.40" evidence="4 14"/>
<evidence type="ECO:0000256" key="10">
    <source>
        <dbReference type="ARBA" id="ARBA00022840"/>
    </source>
</evidence>
<dbReference type="OrthoDB" id="9812123at2"/>
<dbReference type="InterPro" id="IPR015806">
    <property type="entry name" value="Pyrv_Knase_insert_dom_sf"/>
</dbReference>
<organism evidence="16 17">
    <name type="scientific">Jeotgalicoccus aerolatus</name>
    <dbReference type="NCBI Taxonomy" id="709510"/>
    <lineage>
        <taxon>Bacteria</taxon>
        <taxon>Bacillati</taxon>
        <taxon>Bacillota</taxon>
        <taxon>Bacilli</taxon>
        <taxon>Bacillales</taxon>
        <taxon>Staphylococcaceae</taxon>
        <taxon>Jeotgalicoccus</taxon>
    </lineage>
</organism>
<dbReference type="PRINTS" id="PR01050">
    <property type="entry name" value="PYRUVTKNASE"/>
</dbReference>
<evidence type="ECO:0000313" key="16">
    <source>
        <dbReference type="EMBL" id="SDJ91867.1"/>
    </source>
</evidence>
<dbReference type="GO" id="GO:0016301">
    <property type="term" value="F:kinase activity"/>
    <property type="evidence" value="ECO:0007669"/>
    <property type="project" value="UniProtKB-KW"/>
</dbReference>
<dbReference type="InterPro" id="IPR001697">
    <property type="entry name" value="Pyr_Knase"/>
</dbReference>
<evidence type="ECO:0000313" key="17">
    <source>
        <dbReference type="Proteomes" id="UP000242700"/>
    </source>
</evidence>
<evidence type="ECO:0000256" key="3">
    <source>
        <dbReference type="ARBA" id="ARBA00008663"/>
    </source>
</evidence>
<evidence type="ECO:0000256" key="7">
    <source>
        <dbReference type="ARBA" id="ARBA00022723"/>
    </source>
</evidence>
<dbReference type="PROSITE" id="PS00110">
    <property type="entry name" value="PYRUVATE_KINASE"/>
    <property type="match status" value="1"/>
</dbReference>
<evidence type="ECO:0000256" key="14">
    <source>
        <dbReference type="RuleBase" id="RU000504"/>
    </source>
</evidence>
<keyword evidence="13 16" id="KW-0670">Pyruvate</keyword>
<gene>
    <name evidence="16" type="ORF">SAMN05216187_103219</name>
</gene>
<evidence type="ECO:0000256" key="6">
    <source>
        <dbReference type="ARBA" id="ARBA00022679"/>
    </source>
</evidence>
<dbReference type="EMBL" id="FNFI01000003">
    <property type="protein sequence ID" value="SDJ91867.1"/>
    <property type="molecule type" value="Genomic_DNA"/>
</dbReference>
<evidence type="ECO:0000256" key="2">
    <source>
        <dbReference type="ARBA" id="ARBA00004997"/>
    </source>
</evidence>